<evidence type="ECO:0000259" key="7">
    <source>
        <dbReference type="Pfam" id="PF04357"/>
    </source>
</evidence>
<dbReference type="PANTHER" id="PTHR36985">
    <property type="entry name" value="TRANSLOCATION AND ASSEMBLY MODULE SUBUNIT TAMB"/>
    <property type="match status" value="1"/>
</dbReference>
<evidence type="ECO:0000256" key="1">
    <source>
        <dbReference type="ARBA" id="ARBA00004167"/>
    </source>
</evidence>
<dbReference type="GO" id="GO:0097347">
    <property type="term" value="C:TAM protein secretion complex"/>
    <property type="evidence" value="ECO:0007669"/>
    <property type="project" value="TreeGrafter"/>
</dbReference>
<reference evidence="8" key="1">
    <citation type="submission" date="2011-11" db="EMBL/GenBank/DDBJ databases">
        <title>Improved High-Quality Draft sequence of Desulfovibrio sp. U5L.</title>
        <authorList>
            <consortium name="US DOE Joint Genome Institute"/>
            <person name="Lucas S."/>
            <person name="Han J."/>
            <person name="Lapidus A."/>
            <person name="Cheng J.-F."/>
            <person name="Goodwin L."/>
            <person name="Pitluck S."/>
            <person name="Peters L."/>
            <person name="Ovchinnikova G."/>
            <person name="Held B."/>
            <person name="Detter J.C."/>
            <person name="Han C."/>
            <person name="Tapia R."/>
            <person name="Land M."/>
            <person name="Hauser L."/>
            <person name="Kyrpides N."/>
            <person name="Ivanova N."/>
            <person name="Pagani I."/>
            <person name="Gabster J."/>
            <person name="Walker C."/>
            <person name="Stolyar S."/>
            <person name="Stahl D."/>
            <person name="Arkin A."/>
            <person name="Dehal P."/>
            <person name="Hazen T."/>
            <person name="Woyke T."/>
        </authorList>
    </citation>
    <scope>NUCLEOTIDE SEQUENCE [LARGE SCALE GENOMIC DNA]</scope>
    <source>
        <strain evidence="8">U5L</strain>
    </source>
</reference>
<dbReference type="InterPro" id="IPR007452">
    <property type="entry name" value="TamB_C"/>
</dbReference>
<evidence type="ECO:0000313" key="8">
    <source>
        <dbReference type="EMBL" id="EIG52854.1"/>
    </source>
</evidence>
<feature type="region of interest" description="Disordered" evidence="5">
    <location>
        <begin position="1"/>
        <end position="24"/>
    </location>
</feature>
<accession>I2PZ98</accession>
<evidence type="ECO:0000256" key="3">
    <source>
        <dbReference type="ARBA" id="ARBA00022989"/>
    </source>
</evidence>
<dbReference type="eggNOG" id="COG2911">
    <property type="taxonomic scope" value="Bacteria"/>
</dbReference>
<keyword evidence="3 6" id="KW-1133">Transmembrane helix</keyword>
<feature type="compositionally biased region" description="Polar residues" evidence="5">
    <location>
        <begin position="1"/>
        <end position="10"/>
    </location>
</feature>
<feature type="domain" description="Translocation and assembly module TamB C-terminal" evidence="7">
    <location>
        <begin position="1139"/>
        <end position="1483"/>
    </location>
</feature>
<dbReference type="EMBL" id="JH600068">
    <property type="protein sequence ID" value="EIG52854.1"/>
    <property type="molecule type" value="Genomic_DNA"/>
</dbReference>
<feature type="transmembrane region" description="Helical" evidence="6">
    <location>
        <begin position="31"/>
        <end position="56"/>
    </location>
</feature>
<evidence type="ECO:0000256" key="4">
    <source>
        <dbReference type="ARBA" id="ARBA00023136"/>
    </source>
</evidence>
<organism evidence="8">
    <name type="scientific">Desulfovibrio sp. U5L</name>
    <dbReference type="NCBI Taxonomy" id="596152"/>
    <lineage>
        <taxon>Bacteria</taxon>
        <taxon>Pseudomonadati</taxon>
        <taxon>Thermodesulfobacteriota</taxon>
        <taxon>Desulfovibrionia</taxon>
        <taxon>Desulfovibrionales</taxon>
        <taxon>Desulfovibrionaceae</taxon>
        <taxon>Desulfovibrio</taxon>
    </lineage>
</organism>
<sequence>MPNSTSASDNPSREDRTPPPGRPRSRGRLRWLAWGLGGLAGLVLAVWGLLLTPFGLQGAARVAERLIAAGSGMQARIENVSGVLPVSLAVGRFALSDGKGPWLIVKDARLSWSPLALLRGRVEVRNVSADIVRLRRTPDLPPAAAEPAPLEWPPRFPRLPAILVDKLSVGRLILDKDLAGQAAVLSISGRLAESGRGAVGLTLAATREDGDKPLALRLAGSLNYADWRLAAKASLSDAPGGLLSAALAGPDGGPLALDLTGDGPLDAWKGRLVATLSQKELLGLDLGLGVPLQKDATASFSLDAAATLPDGLLPEALSRLVGPAPTCRLAGRYGLVSEDIFLDRLDAAAAVGSLTATAGLKASDNTMTASAKVSLPDAARLDPSLAGAVEASLDASGPLSRPILGLRLVARDVRSGPLALGAADLTARAEPAGDLSGPFPGATLSLAGTLANLAGPEGTTLLGDDLSLSLTAAVDGQGGVAAKALTLTGKGGELRLTDAGWQGGKAAGRLALTVADVAGAASLAGLKLSGSLATTADVSADAAGAGKAALTLRFADLAGRDPADTAAAALVALLGPSPTLDLKAAFSPAGAQLSELSLAGRAVTLSGTGSVDATGQPVAAKVAAKIPDLSVLGPALGQKAGGSLELSVEASSPAGAPRLLAKATADKLVLGDLALSAITLDASATDALVRPAGKVVLTARREGESAKLETGFALAGDRLTVSDLKLAAPDAAFAGNAVLDTKTGRVSGRLSGNAASLAGLGRFVGQQLAGSLRLTATAEARPAGQSVGLDLSGANLRLPGVAAASLAVAASLDDVTGNPRGKATVAGKGVDAGGLSLATLSVAATGDGRQMAATVEAKGTIPGDKPLELAALAALAPAGQARKLTLTALAGSLDARKFALTAPAVLTFGDGATRLDGLALTYDKAVLTAQAAISPKQATAKATVDRFPLPLLASFGLTGVDGTASATVTLSGSPARPELAADLRCEGVKMAAENTRGAPPLSVRATAGISGGKATVKAMVAPNGKKEAVTLEAALPVRFAVEPFVFDLPQGGALTGRLLADTDLSDLAPILAQANTRAVGRLTADLALGGSLAAPTVSGAMALAASRFENADSGLVLRALTLRAEAANGVLTITQGAGQDTKGGSFTLAGSVGFADPVNGPVDLTLRLSKLQVAGLDQYTAKADGTIAVKGTLSRMKASGALTIGPADINLPTNLPPSVVVIPVVYANDPRAPKTKPKPTPPAAARHIDLDLKITLDQAVYVRGMGLESRWGGEIAVTGTAAAPVVIGKYYVEKGLVELFGSNLEITKGDVVFRGESPPAPTLDILAETTSNDVTAGVSITGDATNPSINLTSNPPLPHDEVLSRILFGQSAATLSPIQAAQLAQAAASLYAGGSPTSILARTRRILGLDQLTLVSGKGGISSTVVKATKEIVKGVNVGVEQGLGAQSGAVSVEVQVTPNITVDSRVGVDNKQGVGVNWKWDY</sequence>
<dbReference type="STRING" id="596152.DesU5LDRAFT_1154"/>
<proteinExistence type="predicted"/>
<dbReference type="HOGENOM" id="CLU_002202_0_0_7"/>
<evidence type="ECO:0000256" key="6">
    <source>
        <dbReference type="SAM" id="Phobius"/>
    </source>
</evidence>
<dbReference type="GO" id="GO:0005886">
    <property type="term" value="C:plasma membrane"/>
    <property type="evidence" value="ECO:0007669"/>
    <property type="project" value="InterPro"/>
</dbReference>
<evidence type="ECO:0000256" key="5">
    <source>
        <dbReference type="SAM" id="MobiDB-lite"/>
    </source>
</evidence>
<dbReference type="Pfam" id="PF04357">
    <property type="entry name" value="TamB"/>
    <property type="match status" value="1"/>
</dbReference>
<keyword evidence="2 6" id="KW-0812">Transmembrane</keyword>
<comment type="subcellular location">
    <subcellularLocation>
        <location evidence="1">Membrane</location>
        <topology evidence="1">Single-pass membrane protein</topology>
    </subcellularLocation>
</comment>
<dbReference type="PANTHER" id="PTHR36985:SF1">
    <property type="entry name" value="TRANSLOCATION AND ASSEMBLY MODULE SUBUNIT TAMB"/>
    <property type="match status" value="1"/>
</dbReference>
<gene>
    <name evidence="8" type="ORF">DesU5LDRAFT_1154</name>
</gene>
<name>I2PZ98_9BACT</name>
<evidence type="ECO:0000256" key="2">
    <source>
        <dbReference type="ARBA" id="ARBA00022692"/>
    </source>
</evidence>
<dbReference type="GO" id="GO:0009306">
    <property type="term" value="P:protein secretion"/>
    <property type="evidence" value="ECO:0007669"/>
    <property type="project" value="InterPro"/>
</dbReference>
<protein>
    <recommendedName>
        <fullName evidence="7">Translocation and assembly module TamB C-terminal domain-containing protein</fullName>
    </recommendedName>
</protein>
<keyword evidence="4 6" id="KW-0472">Membrane</keyword>